<sequence>MWTITIVNSQSTIWCSDGQPTLNVVRGGPGESSPFIVDGKGFLDVTELNMRAPDPDSEYILIDADLYLTEVQIPSSPCGKPLTGSLALLPADDSRVSSATPGSEREGS</sequence>
<evidence type="ECO:0000313" key="1">
    <source>
        <dbReference type="EMBL" id="KAL2794622.1"/>
    </source>
</evidence>
<dbReference type="EMBL" id="JBFTWV010000043">
    <property type="protein sequence ID" value="KAL2794622.1"/>
    <property type="molecule type" value="Genomic_DNA"/>
</dbReference>
<gene>
    <name evidence="1" type="ORF">BJX66DRAFT_193489</name>
</gene>
<proteinExistence type="predicted"/>
<evidence type="ECO:0000313" key="2">
    <source>
        <dbReference type="Proteomes" id="UP001610563"/>
    </source>
</evidence>
<accession>A0ABR4G6I7</accession>
<dbReference type="Proteomes" id="UP001610563">
    <property type="component" value="Unassembled WGS sequence"/>
</dbReference>
<comment type="caution">
    <text evidence="1">The sequence shown here is derived from an EMBL/GenBank/DDBJ whole genome shotgun (WGS) entry which is preliminary data.</text>
</comment>
<protein>
    <submittedName>
        <fullName evidence="1">Uncharacterized protein</fullName>
    </submittedName>
</protein>
<name>A0ABR4G6I7_9EURO</name>
<organism evidence="1 2">
    <name type="scientific">Aspergillus keveii</name>
    <dbReference type="NCBI Taxonomy" id="714993"/>
    <lineage>
        <taxon>Eukaryota</taxon>
        <taxon>Fungi</taxon>
        <taxon>Dikarya</taxon>
        <taxon>Ascomycota</taxon>
        <taxon>Pezizomycotina</taxon>
        <taxon>Eurotiomycetes</taxon>
        <taxon>Eurotiomycetidae</taxon>
        <taxon>Eurotiales</taxon>
        <taxon>Aspergillaceae</taxon>
        <taxon>Aspergillus</taxon>
        <taxon>Aspergillus subgen. Nidulantes</taxon>
    </lineage>
</organism>
<reference evidence="1 2" key="1">
    <citation type="submission" date="2024-07" db="EMBL/GenBank/DDBJ databases">
        <title>Section-level genome sequencing and comparative genomics of Aspergillus sections Usti and Cavernicolus.</title>
        <authorList>
            <consortium name="Lawrence Berkeley National Laboratory"/>
            <person name="Nybo J.L."/>
            <person name="Vesth T.C."/>
            <person name="Theobald S."/>
            <person name="Frisvad J.C."/>
            <person name="Larsen T.O."/>
            <person name="Kjaerboelling I."/>
            <person name="Rothschild-Mancinelli K."/>
            <person name="Lyhne E.K."/>
            <person name="Kogle M.E."/>
            <person name="Barry K."/>
            <person name="Clum A."/>
            <person name="Na H."/>
            <person name="Ledsgaard L."/>
            <person name="Lin J."/>
            <person name="Lipzen A."/>
            <person name="Kuo A."/>
            <person name="Riley R."/>
            <person name="Mondo S."/>
            <person name="Labutti K."/>
            <person name="Haridas S."/>
            <person name="Pangalinan J."/>
            <person name="Salamov A.A."/>
            <person name="Simmons B.A."/>
            <person name="Magnuson J.K."/>
            <person name="Chen J."/>
            <person name="Drula E."/>
            <person name="Henrissat B."/>
            <person name="Wiebenga A."/>
            <person name="Lubbers R.J."/>
            <person name="Gomes A.C."/>
            <person name="Makela M.R."/>
            <person name="Stajich J."/>
            <person name="Grigoriev I.V."/>
            <person name="Mortensen U.H."/>
            <person name="De Vries R.P."/>
            <person name="Baker S.E."/>
            <person name="Andersen M.R."/>
        </authorList>
    </citation>
    <scope>NUCLEOTIDE SEQUENCE [LARGE SCALE GENOMIC DNA]</scope>
    <source>
        <strain evidence="1 2">CBS 209.92</strain>
    </source>
</reference>
<keyword evidence="2" id="KW-1185">Reference proteome</keyword>